<dbReference type="EMBL" id="CP002502">
    <property type="protein sequence ID" value="AET40755.1"/>
    <property type="molecule type" value="Genomic_DNA"/>
</dbReference>
<organism evidence="6 7">
    <name type="scientific">Eremothecium cymbalariae (strain CBS 270.75 / DBVPG 7215 / KCTC 17166 / NRRL Y-17582)</name>
    <name type="common">Yeast</name>
    <dbReference type="NCBI Taxonomy" id="931890"/>
    <lineage>
        <taxon>Eukaryota</taxon>
        <taxon>Fungi</taxon>
        <taxon>Dikarya</taxon>
        <taxon>Ascomycota</taxon>
        <taxon>Saccharomycotina</taxon>
        <taxon>Saccharomycetes</taxon>
        <taxon>Saccharomycetales</taxon>
        <taxon>Saccharomycetaceae</taxon>
        <taxon>Eremothecium</taxon>
    </lineage>
</organism>
<evidence type="ECO:0000256" key="3">
    <source>
        <dbReference type="ARBA" id="ARBA00023242"/>
    </source>
</evidence>
<feature type="compositionally biased region" description="Acidic residues" evidence="5">
    <location>
        <begin position="214"/>
        <end position="231"/>
    </location>
</feature>
<dbReference type="GO" id="GO:0005666">
    <property type="term" value="C:RNA polymerase III complex"/>
    <property type="evidence" value="ECO:0007669"/>
    <property type="project" value="UniProtKB-UniRule"/>
</dbReference>
<dbReference type="GO" id="GO:0006386">
    <property type="term" value="P:termination of RNA polymerase III transcription"/>
    <property type="evidence" value="ECO:0007669"/>
    <property type="project" value="EnsemblFungi"/>
</dbReference>
<sequence length="231" mass="26162">MSFRKSVKTSSFSALPFGLDYSDVGGIENTEGPTTLLPVNNPINAKERVIALKYINFINSVKDGPFYTGSMLLSVEESEDGNKTSKKLIDKGLDDGVERYSDKYLKKRKIGTSVDEHPFNIEFFPKELYQVMGINKKKLLMLSKLKTVDDIFTGKAQDDDSGIPILEKLKELVENEDDADEEKENNGDNLEDDMDDDFDDDDDDDYNAEKYFDDGEDEYDGEDDYADEPAF</sequence>
<dbReference type="GO" id="GO:0006384">
    <property type="term" value="P:transcription initiation at RNA polymerase III promoter"/>
    <property type="evidence" value="ECO:0007669"/>
    <property type="project" value="EnsemblFungi"/>
</dbReference>
<proteinExistence type="inferred from homology"/>
<comment type="subunit">
    <text evidence="4">Component of the RNA polymerase III (Pol III) complex.</text>
</comment>
<dbReference type="PANTHER" id="PTHR15367">
    <property type="entry name" value="DNA-DIRECTED RNA POLYMERASE III"/>
    <property type="match status" value="1"/>
</dbReference>
<dbReference type="Pfam" id="PF11705">
    <property type="entry name" value="RNA_pol_3_Rpc31"/>
    <property type="match status" value="1"/>
</dbReference>
<evidence type="ECO:0000256" key="2">
    <source>
        <dbReference type="ARBA" id="ARBA00008352"/>
    </source>
</evidence>
<dbReference type="KEGG" id="erc:Ecym_6380"/>
<accession>G8JUH5</accession>
<dbReference type="OMA" id="ADPYENT"/>
<dbReference type="PIRSF" id="PIRSF000777">
    <property type="entry name" value="RNA_polIII_C31"/>
    <property type="match status" value="1"/>
</dbReference>
<dbReference type="FunCoup" id="G8JUH5">
    <property type="interactions" value="87"/>
</dbReference>
<dbReference type="RefSeq" id="XP_003647572.1">
    <property type="nucleotide sequence ID" value="XM_003647524.1"/>
</dbReference>
<dbReference type="InParanoid" id="G8JUH5"/>
<evidence type="ECO:0000256" key="4">
    <source>
        <dbReference type="PIRNR" id="PIRNR000777"/>
    </source>
</evidence>
<dbReference type="HOGENOM" id="CLU_072641_2_0_1"/>
<dbReference type="GeneID" id="11469141"/>
<name>G8JUH5_ERECY</name>
<comment type="function">
    <text evidence="4">DNA-dependent RNA polymerase catalyzes the transcription of DNA into RNA using the four ribonucleoside triphosphates as substrates. Specific peripheric component of RNA polymerase III which synthesizes small RNAs, such as 5S rRNA and tRNAs.</text>
</comment>
<evidence type="ECO:0000313" key="6">
    <source>
        <dbReference type="EMBL" id="AET40755.1"/>
    </source>
</evidence>
<feature type="region of interest" description="Disordered" evidence="5">
    <location>
        <begin position="173"/>
        <end position="231"/>
    </location>
</feature>
<dbReference type="AlphaFoldDB" id="G8JUH5"/>
<gene>
    <name evidence="6" type="ordered locus">Ecym_6380</name>
</gene>
<comment type="similarity">
    <text evidence="2 4">Belongs to the eukaryotic RPC7 RNA polymerase subunit family.</text>
</comment>
<dbReference type="GO" id="GO:0003899">
    <property type="term" value="F:DNA-directed RNA polymerase activity"/>
    <property type="evidence" value="ECO:0007669"/>
    <property type="project" value="EnsemblFungi"/>
</dbReference>
<reference evidence="7" key="1">
    <citation type="journal article" date="2012" name="G3 (Bethesda)">
        <title>Pichia sorbitophila, an interspecies yeast hybrid reveals early steps of genome resolution following polyploidization.</title>
        <authorList>
            <person name="Leh Louis V."/>
            <person name="Despons L."/>
            <person name="Friedrich A."/>
            <person name="Martin T."/>
            <person name="Durrens P."/>
            <person name="Casaregola S."/>
            <person name="Neuveglise C."/>
            <person name="Fairhead C."/>
            <person name="Marck C."/>
            <person name="Cruz J.A."/>
            <person name="Straub M.L."/>
            <person name="Kugler V."/>
            <person name="Sacerdot C."/>
            <person name="Uzunov Z."/>
            <person name="Thierry A."/>
            <person name="Weiss S."/>
            <person name="Bleykasten C."/>
            <person name="De Montigny J."/>
            <person name="Jacques N."/>
            <person name="Jung P."/>
            <person name="Lemaire M."/>
            <person name="Mallet S."/>
            <person name="Morel G."/>
            <person name="Richard G.F."/>
            <person name="Sarkar A."/>
            <person name="Savel G."/>
            <person name="Schacherer J."/>
            <person name="Seret M.L."/>
            <person name="Talla E."/>
            <person name="Samson G."/>
            <person name="Jubin C."/>
            <person name="Poulain J."/>
            <person name="Vacherie B."/>
            <person name="Barbe V."/>
            <person name="Pelletier E."/>
            <person name="Sherman D.J."/>
            <person name="Westhof E."/>
            <person name="Weissenbach J."/>
            <person name="Baret P.V."/>
            <person name="Wincker P."/>
            <person name="Gaillardin C."/>
            <person name="Dujon B."/>
            <person name="Souciet J.L."/>
        </authorList>
    </citation>
    <scope>NUCLEOTIDE SEQUENCE [LARGE SCALE GENOMIC DNA]</scope>
    <source>
        <strain evidence="7">CBS 270.75 / DBVPG 7215 / KCTC 17166 / NRRL Y-17582</strain>
    </source>
</reference>
<dbReference type="GO" id="GO:0042797">
    <property type="term" value="P:tRNA transcription by RNA polymerase III"/>
    <property type="evidence" value="ECO:0007669"/>
    <property type="project" value="EnsemblFungi"/>
</dbReference>
<evidence type="ECO:0000313" key="7">
    <source>
        <dbReference type="Proteomes" id="UP000006790"/>
    </source>
</evidence>
<evidence type="ECO:0000256" key="1">
    <source>
        <dbReference type="ARBA" id="ARBA00004123"/>
    </source>
</evidence>
<comment type="subcellular location">
    <subcellularLocation>
        <location evidence="1 4">Nucleus</location>
    </subcellularLocation>
</comment>
<dbReference type="PANTHER" id="PTHR15367:SF2">
    <property type="entry name" value="DNA-DIRECTED RNA POLYMERASE III SUBUNIT"/>
    <property type="match status" value="1"/>
</dbReference>
<dbReference type="STRING" id="931890.G8JUH5"/>
<keyword evidence="7" id="KW-1185">Reference proteome</keyword>
<dbReference type="OrthoDB" id="5377312at2759"/>
<evidence type="ECO:0000256" key="5">
    <source>
        <dbReference type="SAM" id="MobiDB-lite"/>
    </source>
</evidence>
<dbReference type="InterPro" id="IPR024661">
    <property type="entry name" value="RNA_pol_III_Rpc31"/>
</dbReference>
<protein>
    <recommendedName>
        <fullName evidence="4">DNA-directed RNA polymerase III subunit</fullName>
    </recommendedName>
</protein>
<keyword evidence="3 4" id="KW-0539">Nucleus</keyword>
<feature type="compositionally biased region" description="Acidic residues" evidence="5">
    <location>
        <begin position="174"/>
        <end position="206"/>
    </location>
</feature>
<dbReference type="Proteomes" id="UP000006790">
    <property type="component" value="Chromosome 6"/>
</dbReference>
<dbReference type="eggNOG" id="ENOG502RZ0V">
    <property type="taxonomic scope" value="Eukaryota"/>
</dbReference>